<feature type="signal peptide" evidence="2">
    <location>
        <begin position="1"/>
        <end position="22"/>
    </location>
</feature>
<protein>
    <submittedName>
        <fullName evidence="3">Uncharacterized protein</fullName>
    </submittedName>
</protein>
<proteinExistence type="predicted"/>
<dbReference type="EMBL" id="CP000113">
    <property type="protein sequence ID" value="ABF86778.1"/>
    <property type="molecule type" value="Genomic_DNA"/>
</dbReference>
<evidence type="ECO:0000313" key="3">
    <source>
        <dbReference type="EMBL" id="ABF86778.1"/>
    </source>
</evidence>
<evidence type="ECO:0000313" key="4">
    <source>
        <dbReference type="Proteomes" id="UP000002402"/>
    </source>
</evidence>
<dbReference type="AlphaFoldDB" id="Q1DFE2"/>
<gene>
    <name evidence="3" type="ordered locus">MXAN_0357</name>
</gene>
<accession>Q1DFE2</accession>
<evidence type="ECO:0000256" key="2">
    <source>
        <dbReference type="SAM" id="SignalP"/>
    </source>
</evidence>
<evidence type="ECO:0000256" key="1">
    <source>
        <dbReference type="SAM" id="MobiDB-lite"/>
    </source>
</evidence>
<sequence>MSLMRVWLMCVALATAPSVGLAETSKPAAPKGRPSAEAKAGKAPPKKAPAAGAKPAPAPAPGQDAGTPPARPSFRWDIPAVTAWVESPGLQVTDGVPMHLQLARTSWQMDPLIQHMVDRFRAAGLFISSSPEALNSPIAEPMLTALDTETLTAYTVIFQKNQDNTVTLILGTSDVSKYTPGGSIQLDWAPVMAGAEQVTRSNLEGSQMAMYAVKATSAEVREFYQVELTRAGFVEDREQPGVFQRGTEQLTIRTQPEGDMLMVGLYRKLGVQPK</sequence>
<keyword evidence="4" id="KW-1185">Reference proteome</keyword>
<dbReference type="STRING" id="246197.MXAN_0357"/>
<name>Q1DFE2_MYXXD</name>
<keyword evidence="2" id="KW-0732">Signal</keyword>
<feature type="region of interest" description="Disordered" evidence="1">
    <location>
        <begin position="20"/>
        <end position="71"/>
    </location>
</feature>
<dbReference type="EnsemblBacteria" id="ABF86778">
    <property type="protein sequence ID" value="ABF86778"/>
    <property type="gene ID" value="MXAN_0357"/>
</dbReference>
<dbReference type="HOGENOM" id="CLU_1014996_0_0_7"/>
<feature type="compositionally biased region" description="Low complexity" evidence="1">
    <location>
        <begin position="41"/>
        <end position="68"/>
    </location>
</feature>
<dbReference type="KEGG" id="mxa:MXAN_0357"/>
<organism evidence="3 4">
    <name type="scientific">Myxococcus xanthus (strain DK1622)</name>
    <dbReference type="NCBI Taxonomy" id="246197"/>
    <lineage>
        <taxon>Bacteria</taxon>
        <taxon>Pseudomonadati</taxon>
        <taxon>Myxococcota</taxon>
        <taxon>Myxococcia</taxon>
        <taxon>Myxococcales</taxon>
        <taxon>Cystobacterineae</taxon>
        <taxon>Myxococcaceae</taxon>
        <taxon>Myxococcus</taxon>
    </lineage>
</organism>
<feature type="chain" id="PRO_5004188483" evidence="2">
    <location>
        <begin position="23"/>
        <end position="274"/>
    </location>
</feature>
<dbReference type="Proteomes" id="UP000002402">
    <property type="component" value="Chromosome"/>
</dbReference>
<reference evidence="3 4" key="1">
    <citation type="journal article" date="2006" name="Proc. Natl. Acad. Sci. U.S.A.">
        <title>Evolution of sensory complexity recorded in a myxobacterial genome.</title>
        <authorList>
            <person name="Goldman B.S."/>
            <person name="Nierman W.C."/>
            <person name="Kaiser D."/>
            <person name="Slater S.C."/>
            <person name="Durkin A.S."/>
            <person name="Eisen J.A."/>
            <person name="Ronning C.M."/>
            <person name="Barbazuk W.B."/>
            <person name="Blanchard M."/>
            <person name="Field C."/>
            <person name="Halling C."/>
            <person name="Hinkle G."/>
            <person name="Iartchuk O."/>
            <person name="Kim H.S."/>
            <person name="Mackenzie C."/>
            <person name="Madupu R."/>
            <person name="Miller N."/>
            <person name="Shvartsbeyn A."/>
            <person name="Sullivan S.A."/>
            <person name="Vaudin M."/>
            <person name="Wiegand R."/>
            <person name="Kaplan H.B."/>
        </authorList>
    </citation>
    <scope>NUCLEOTIDE SEQUENCE [LARGE SCALE GENOMIC DNA]</scope>
    <source>
        <strain evidence="4">DK1622</strain>
    </source>
</reference>